<keyword evidence="4" id="KW-1185">Reference proteome</keyword>
<protein>
    <recommendedName>
        <fullName evidence="5">Secreted protein</fullName>
    </recommendedName>
</protein>
<evidence type="ECO:0000313" key="4">
    <source>
        <dbReference type="Proteomes" id="UP000289220"/>
    </source>
</evidence>
<dbReference type="AlphaFoldDB" id="A0A7Z8Y179"/>
<evidence type="ECO:0000256" key="2">
    <source>
        <dbReference type="SAM" id="SignalP"/>
    </source>
</evidence>
<evidence type="ECO:0008006" key="5">
    <source>
        <dbReference type="Google" id="ProtNLM"/>
    </source>
</evidence>
<comment type="caution">
    <text evidence="3">The sequence shown here is derived from an EMBL/GenBank/DDBJ whole genome shotgun (WGS) entry which is preliminary data.</text>
</comment>
<feature type="transmembrane region" description="Helical" evidence="1">
    <location>
        <begin position="30"/>
        <end position="48"/>
    </location>
</feature>
<sequence>MLISRLASTAAIITICPVLASASAAARFFSAAASILSAAALMAVSRAVNWVRKSVMPPWAATGSLAASSTIRAAAAI</sequence>
<gene>
    <name evidence="3" type="ORF">BREV_BREV_03410</name>
</gene>
<organism evidence="3 4">
    <name type="scientific">Brevundimonas mediterranea</name>
    <dbReference type="NCBI Taxonomy" id="74329"/>
    <lineage>
        <taxon>Bacteria</taxon>
        <taxon>Pseudomonadati</taxon>
        <taxon>Pseudomonadota</taxon>
        <taxon>Alphaproteobacteria</taxon>
        <taxon>Caulobacterales</taxon>
        <taxon>Caulobacteraceae</taxon>
        <taxon>Brevundimonas</taxon>
    </lineage>
</organism>
<dbReference type="Proteomes" id="UP000289220">
    <property type="component" value="Unassembled WGS sequence"/>
</dbReference>
<evidence type="ECO:0000256" key="1">
    <source>
        <dbReference type="SAM" id="Phobius"/>
    </source>
</evidence>
<keyword evidence="1" id="KW-0812">Transmembrane</keyword>
<keyword evidence="1" id="KW-0472">Membrane</keyword>
<name>A0A7Z8Y179_9CAUL</name>
<accession>A0A7Z8Y179</accession>
<feature type="signal peptide" evidence="2">
    <location>
        <begin position="1"/>
        <end position="20"/>
    </location>
</feature>
<dbReference type="EMBL" id="UXHF01000134">
    <property type="protein sequence ID" value="VDC48980.1"/>
    <property type="molecule type" value="Genomic_DNA"/>
</dbReference>
<evidence type="ECO:0000313" key="3">
    <source>
        <dbReference type="EMBL" id="VDC48980.1"/>
    </source>
</evidence>
<feature type="chain" id="PRO_5031117216" description="Secreted protein" evidence="2">
    <location>
        <begin position="21"/>
        <end position="77"/>
    </location>
</feature>
<keyword evidence="1" id="KW-1133">Transmembrane helix</keyword>
<proteinExistence type="predicted"/>
<keyword evidence="2" id="KW-0732">Signal</keyword>
<reference evidence="3 4" key="1">
    <citation type="submission" date="2018-11" db="EMBL/GenBank/DDBJ databases">
        <authorList>
            <person name="Peiro R."/>
            <person name="Begona"/>
            <person name="Cbmso G."/>
            <person name="Lopez M."/>
            <person name="Gonzalez S."/>
            <person name="Sacristan E."/>
            <person name="Castillo E."/>
        </authorList>
    </citation>
    <scope>NUCLEOTIDE SEQUENCE [LARGE SCALE GENOMIC DNA]</scope>
    <source>
        <strain evidence="3">Brev_genome</strain>
    </source>
</reference>